<comment type="caution">
    <text evidence="1">The sequence shown here is derived from an EMBL/GenBank/DDBJ whole genome shotgun (WGS) entry which is preliminary data.</text>
</comment>
<keyword evidence="2" id="KW-1185">Reference proteome</keyword>
<dbReference type="Proteomes" id="UP001151760">
    <property type="component" value="Unassembled WGS sequence"/>
</dbReference>
<gene>
    <name evidence="1" type="ORF">Tco_0750729</name>
</gene>
<evidence type="ECO:0008006" key="3">
    <source>
        <dbReference type="Google" id="ProtNLM"/>
    </source>
</evidence>
<sequence>MKMLLNKAMCAIDGAGFDWSDMEDEEIQAKPWALIAFYKDSEFREEEPKKARENNAAPIMKIGVSDDENDVDLSLGMQSVQRSQRPRGNQRNWNGQKSNQLGCNFVFNNKACFICGSFDHIQYSCPNVHKHMAPRAVLMKTGLKTVNTARPVNIVRSVNTGRPFSTVRSLNTVRHSYTAHP</sequence>
<evidence type="ECO:0000313" key="2">
    <source>
        <dbReference type="Proteomes" id="UP001151760"/>
    </source>
</evidence>
<reference evidence="1" key="1">
    <citation type="journal article" date="2022" name="Int. J. Mol. Sci.">
        <title>Draft Genome of Tanacetum Coccineum: Genomic Comparison of Closely Related Tanacetum-Family Plants.</title>
        <authorList>
            <person name="Yamashiro T."/>
            <person name="Shiraishi A."/>
            <person name="Nakayama K."/>
            <person name="Satake H."/>
        </authorList>
    </citation>
    <scope>NUCLEOTIDE SEQUENCE</scope>
</reference>
<proteinExistence type="predicted"/>
<name>A0ABQ4Z5Q4_9ASTR</name>
<reference evidence="1" key="2">
    <citation type="submission" date="2022-01" db="EMBL/GenBank/DDBJ databases">
        <authorList>
            <person name="Yamashiro T."/>
            <person name="Shiraishi A."/>
            <person name="Satake H."/>
            <person name="Nakayama K."/>
        </authorList>
    </citation>
    <scope>NUCLEOTIDE SEQUENCE</scope>
</reference>
<organism evidence="1 2">
    <name type="scientific">Tanacetum coccineum</name>
    <dbReference type="NCBI Taxonomy" id="301880"/>
    <lineage>
        <taxon>Eukaryota</taxon>
        <taxon>Viridiplantae</taxon>
        <taxon>Streptophyta</taxon>
        <taxon>Embryophyta</taxon>
        <taxon>Tracheophyta</taxon>
        <taxon>Spermatophyta</taxon>
        <taxon>Magnoliopsida</taxon>
        <taxon>eudicotyledons</taxon>
        <taxon>Gunneridae</taxon>
        <taxon>Pentapetalae</taxon>
        <taxon>asterids</taxon>
        <taxon>campanulids</taxon>
        <taxon>Asterales</taxon>
        <taxon>Asteraceae</taxon>
        <taxon>Asteroideae</taxon>
        <taxon>Anthemideae</taxon>
        <taxon>Anthemidinae</taxon>
        <taxon>Tanacetum</taxon>
    </lineage>
</organism>
<dbReference type="EMBL" id="BQNB010010956">
    <property type="protein sequence ID" value="GJS84188.1"/>
    <property type="molecule type" value="Genomic_DNA"/>
</dbReference>
<accession>A0ABQ4Z5Q4</accession>
<protein>
    <recommendedName>
        <fullName evidence="3">CCHC-type domain-containing protein</fullName>
    </recommendedName>
</protein>
<evidence type="ECO:0000313" key="1">
    <source>
        <dbReference type="EMBL" id="GJS84188.1"/>
    </source>
</evidence>